<evidence type="ECO:0000256" key="7">
    <source>
        <dbReference type="ARBA" id="ARBA00023180"/>
    </source>
</evidence>
<evidence type="ECO:0000313" key="9">
    <source>
        <dbReference type="EMBL" id="EMF08960.1"/>
    </source>
</evidence>
<keyword evidence="8" id="KW-0732">Signal</keyword>
<keyword evidence="10" id="KW-1185">Reference proteome</keyword>
<gene>
    <name evidence="9" type="ORF">SEPMUDRAFT_93290</name>
</gene>
<sequence length="339" mass="37570">MASSVLLIALSSIPTSYAWGSLGHETVAYIASHYVTDHTEQWAQGILDDTSTSYLANVATWADSYRYTTAGAFSSPFHYIDAEDNPPSSCSVDYDRDCGTKGCSVSAIANYTTRVQSSSLSDQEVNYALRFLVHFIGDITQPLHDEAYEVGGNDVDVTFDDTNTNLHHIWDSNMPEKLRGGYSLSDAQSWANDLITEIDSGNYESQKASWISGLDIEDAKGTALEWATDANTFVCSKVMPDGASALTSSADLYPTYYDGVIDTIQLQVAKAGYRLAKWLDAIAEKQTVRKMRRNVVHDEEEIIADEEQKDLSGEDLLPRRTTMSVAQRRREAMGYNCRH</sequence>
<dbReference type="InterPro" id="IPR003154">
    <property type="entry name" value="S1/P1nuclease"/>
</dbReference>
<keyword evidence="2" id="KW-0540">Nuclease</keyword>
<proteinExistence type="inferred from homology"/>
<dbReference type="PANTHER" id="PTHR33146:SF26">
    <property type="entry name" value="ENDONUCLEASE 4"/>
    <property type="match status" value="1"/>
</dbReference>
<dbReference type="GO" id="GO:0016788">
    <property type="term" value="F:hydrolase activity, acting on ester bonds"/>
    <property type="evidence" value="ECO:0007669"/>
    <property type="project" value="InterPro"/>
</dbReference>
<keyword evidence="3" id="KW-0479">Metal-binding</keyword>
<organism evidence="9 10">
    <name type="scientific">Sphaerulina musiva (strain SO2202)</name>
    <name type="common">Poplar stem canker fungus</name>
    <name type="synonym">Septoria musiva</name>
    <dbReference type="NCBI Taxonomy" id="692275"/>
    <lineage>
        <taxon>Eukaryota</taxon>
        <taxon>Fungi</taxon>
        <taxon>Dikarya</taxon>
        <taxon>Ascomycota</taxon>
        <taxon>Pezizomycotina</taxon>
        <taxon>Dothideomycetes</taxon>
        <taxon>Dothideomycetidae</taxon>
        <taxon>Mycosphaerellales</taxon>
        <taxon>Mycosphaerellaceae</taxon>
        <taxon>Sphaerulina</taxon>
    </lineage>
</organism>
<evidence type="ECO:0000256" key="6">
    <source>
        <dbReference type="ARBA" id="ARBA00023157"/>
    </source>
</evidence>
<dbReference type="PANTHER" id="PTHR33146">
    <property type="entry name" value="ENDONUCLEASE 4"/>
    <property type="match status" value="1"/>
</dbReference>
<dbReference type="STRING" id="692275.M3CAW5"/>
<dbReference type="InterPro" id="IPR008947">
    <property type="entry name" value="PLipase_C/P1_nuclease_dom_sf"/>
</dbReference>
<keyword evidence="4" id="KW-0255">Endonuclease</keyword>
<keyword evidence="6" id="KW-1015">Disulfide bond</keyword>
<dbReference type="SUPFAM" id="SSF48537">
    <property type="entry name" value="Phospholipase C/P1 nuclease"/>
    <property type="match status" value="1"/>
</dbReference>
<dbReference type="AlphaFoldDB" id="M3CAW5"/>
<dbReference type="Pfam" id="PF02265">
    <property type="entry name" value="S1-P1_nuclease"/>
    <property type="match status" value="1"/>
</dbReference>
<keyword evidence="7" id="KW-0325">Glycoprotein</keyword>
<dbReference type="GO" id="GO:0006308">
    <property type="term" value="P:DNA catabolic process"/>
    <property type="evidence" value="ECO:0007669"/>
    <property type="project" value="InterPro"/>
</dbReference>
<dbReference type="EMBL" id="KB456270">
    <property type="protein sequence ID" value="EMF08960.1"/>
    <property type="molecule type" value="Genomic_DNA"/>
</dbReference>
<dbReference type="eggNOG" id="ENOG502QRXU">
    <property type="taxonomic scope" value="Eukaryota"/>
</dbReference>
<keyword evidence="5" id="KW-0378">Hydrolase</keyword>
<dbReference type="HOGENOM" id="CLU_044365_0_0_1"/>
<evidence type="ECO:0000256" key="5">
    <source>
        <dbReference type="ARBA" id="ARBA00022801"/>
    </source>
</evidence>
<dbReference type="GO" id="GO:0004519">
    <property type="term" value="F:endonuclease activity"/>
    <property type="evidence" value="ECO:0007669"/>
    <property type="project" value="UniProtKB-KW"/>
</dbReference>
<dbReference type="Gene3D" id="1.10.575.10">
    <property type="entry name" value="P1 Nuclease"/>
    <property type="match status" value="1"/>
</dbReference>
<reference evidence="9 10" key="1">
    <citation type="journal article" date="2012" name="PLoS Pathog.">
        <title>Diverse lifestyles and strategies of plant pathogenesis encoded in the genomes of eighteen Dothideomycetes fungi.</title>
        <authorList>
            <person name="Ohm R.A."/>
            <person name="Feau N."/>
            <person name="Henrissat B."/>
            <person name="Schoch C.L."/>
            <person name="Horwitz B.A."/>
            <person name="Barry K.W."/>
            <person name="Condon B.J."/>
            <person name="Copeland A.C."/>
            <person name="Dhillon B."/>
            <person name="Glaser F."/>
            <person name="Hesse C.N."/>
            <person name="Kosti I."/>
            <person name="LaButti K."/>
            <person name="Lindquist E.A."/>
            <person name="Lucas S."/>
            <person name="Salamov A.A."/>
            <person name="Bradshaw R.E."/>
            <person name="Ciuffetti L."/>
            <person name="Hamelin R.C."/>
            <person name="Kema G.H.J."/>
            <person name="Lawrence C."/>
            <person name="Scott J.A."/>
            <person name="Spatafora J.W."/>
            <person name="Turgeon B.G."/>
            <person name="de Wit P.J.G.M."/>
            <person name="Zhong S."/>
            <person name="Goodwin S.B."/>
            <person name="Grigoriev I.V."/>
        </authorList>
    </citation>
    <scope>NUCLEOTIDE SEQUENCE [LARGE SCALE GENOMIC DNA]</scope>
    <source>
        <strain evidence="9 10">SO2202</strain>
    </source>
</reference>
<name>M3CAW5_SPHMS</name>
<evidence type="ECO:0000256" key="4">
    <source>
        <dbReference type="ARBA" id="ARBA00022759"/>
    </source>
</evidence>
<evidence type="ECO:0000256" key="3">
    <source>
        <dbReference type="ARBA" id="ARBA00022723"/>
    </source>
</evidence>
<dbReference type="GO" id="GO:0046872">
    <property type="term" value="F:metal ion binding"/>
    <property type="evidence" value="ECO:0007669"/>
    <property type="project" value="UniProtKB-KW"/>
</dbReference>
<feature type="chain" id="PRO_5004031746" evidence="8">
    <location>
        <begin position="19"/>
        <end position="339"/>
    </location>
</feature>
<dbReference type="RefSeq" id="XP_016757081.1">
    <property type="nucleotide sequence ID" value="XM_016910609.1"/>
</dbReference>
<dbReference type="OMA" id="GYRLANW"/>
<dbReference type="CDD" id="cd11010">
    <property type="entry name" value="S1-P1_nuclease"/>
    <property type="match status" value="1"/>
</dbReference>
<dbReference type="GeneID" id="27907746"/>
<protein>
    <submittedName>
        <fullName evidence="9">Nuclease PA3</fullName>
    </submittedName>
</protein>
<dbReference type="GO" id="GO:0003676">
    <property type="term" value="F:nucleic acid binding"/>
    <property type="evidence" value="ECO:0007669"/>
    <property type="project" value="InterPro"/>
</dbReference>
<feature type="signal peptide" evidence="8">
    <location>
        <begin position="1"/>
        <end position="18"/>
    </location>
</feature>
<evidence type="ECO:0000313" key="10">
    <source>
        <dbReference type="Proteomes" id="UP000016931"/>
    </source>
</evidence>
<dbReference type="OrthoDB" id="441446at2759"/>
<evidence type="ECO:0000256" key="2">
    <source>
        <dbReference type="ARBA" id="ARBA00022722"/>
    </source>
</evidence>
<accession>M3CAW5</accession>
<evidence type="ECO:0000256" key="1">
    <source>
        <dbReference type="ARBA" id="ARBA00009547"/>
    </source>
</evidence>
<dbReference type="Proteomes" id="UP000016931">
    <property type="component" value="Unassembled WGS sequence"/>
</dbReference>
<comment type="similarity">
    <text evidence="1">Belongs to the nuclease type I family.</text>
</comment>
<evidence type="ECO:0000256" key="8">
    <source>
        <dbReference type="SAM" id="SignalP"/>
    </source>
</evidence>